<reference evidence="1" key="1">
    <citation type="submission" date="2022-03" db="EMBL/GenBank/DDBJ databases">
        <authorList>
            <person name="Sayadi A."/>
        </authorList>
    </citation>
    <scope>NUCLEOTIDE SEQUENCE</scope>
</reference>
<protein>
    <submittedName>
        <fullName evidence="1">Uncharacterized protein</fullName>
    </submittedName>
</protein>
<organism evidence="1 2">
    <name type="scientific">Acanthoscelides obtectus</name>
    <name type="common">Bean weevil</name>
    <name type="synonym">Bruchus obtectus</name>
    <dbReference type="NCBI Taxonomy" id="200917"/>
    <lineage>
        <taxon>Eukaryota</taxon>
        <taxon>Metazoa</taxon>
        <taxon>Ecdysozoa</taxon>
        <taxon>Arthropoda</taxon>
        <taxon>Hexapoda</taxon>
        <taxon>Insecta</taxon>
        <taxon>Pterygota</taxon>
        <taxon>Neoptera</taxon>
        <taxon>Endopterygota</taxon>
        <taxon>Coleoptera</taxon>
        <taxon>Polyphaga</taxon>
        <taxon>Cucujiformia</taxon>
        <taxon>Chrysomeloidea</taxon>
        <taxon>Chrysomelidae</taxon>
        <taxon>Bruchinae</taxon>
        <taxon>Bruchini</taxon>
        <taxon>Acanthoscelides</taxon>
    </lineage>
</organism>
<evidence type="ECO:0000313" key="2">
    <source>
        <dbReference type="Proteomes" id="UP001152888"/>
    </source>
</evidence>
<proteinExistence type="predicted"/>
<evidence type="ECO:0000313" key="1">
    <source>
        <dbReference type="EMBL" id="CAH2021721.1"/>
    </source>
</evidence>
<name>A0A9P0QJN6_ACAOB</name>
<keyword evidence="2" id="KW-1185">Reference proteome</keyword>
<dbReference type="Proteomes" id="UP001152888">
    <property type="component" value="Unassembled WGS sequence"/>
</dbReference>
<accession>A0A9P0QJN6</accession>
<gene>
    <name evidence="1" type="ORF">ACAOBT_LOCUS38726</name>
</gene>
<comment type="caution">
    <text evidence="1">The sequence shown here is derived from an EMBL/GenBank/DDBJ whole genome shotgun (WGS) entry which is preliminary data.</text>
</comment>
<dbReference type="EMBL" id="CAKOFQ010012850">
    <property type="protein sequence ID" value="CAH2021721.1"/>
    <property type="molecule type" value="Genomic_DNA"/>
</dbReference>
<sequence>MLSFRSREFWLFVR</sequence>